<evidence type="ECO:0000313" key="1">
    <source>
        <dbReference type="EMBL" id="MFD1145393.1"/>
    </source>
</evidence>
<proteinExistence type="predicted"/>
<accession>A0ABW3QM89</accession>
<dbReference type="Proteomes" id="UP001597116">
    <property type="component" value="Unassembled WGS sequence"/>
</dbReference>
<dbReference type="RefSeq" id="WP_379885687.1">
    <property type="nucleotide sequence ID" value="NZ_JBHTLP010000044.1"/>
</dbReference>
<evidence type="ECO:0000313" key="2">
    <source>
        <dbReference type="Proteomes" id="UP001597116"/>
    </source>
</evidence>
<protein>
    <recommendedName>
        <fullName evidence="3">Nuclear transport factor 2 family protein</fullName>
    </recommendedName>
</protein>
<evidence type="ECO:0008006" key="3">
    <source>
        <dbReference type="Google" id="ProtNLM"/>
    </source>
</evidence>
<sequence length="127" mass="14722">MKRLKDFLTIDKRGKIIYQLAADLSLAEKARLIADFTTMHSKSRSWLINMHMTKRSMPFVIHGTISFRGKKQPVNKLIVQFNNTDFRRNKEEVQLVWESMNLVESYVRLTSQPYALSANSVAQTSSK</sequence>
<gene>
    <name evidence="1" type="ORF">ACFQ4C_29980</name>
</gene>
<keyword evidence="2" id="KW-1185">Reference proteome</keyword>
<dbReference type="EMBL" id="JBHTLP010000044">
    <property type="protein sequence ID" value="MFD1145393.1"/>
    <property type="molecule type" value="Genomic_DNA"/>
</dbReference>
<name>A0ABW3QM89_9BACT</name>
<organism evidence="1 2">
    <name type="scientific">Larkinella insperata</name>
    <dbReference type="NCBI Taxonomy" id="332158"/>
    <lineage>
        <taxon>Bacteria</taxon>
        <taxon>Pseudomonadati</taxon>
        <taxon>Bacteroidota</taxon>
        <taxon>Cytophagia</taxon>
        <taxon>Cytophagales</taxon>
        <taxon>Spirosomataceae</taxon>
        <taxon>Larkinella</taxon>
    </lineage>
</organism>
<reference evidence="2" key="1">
    <citation type="journal article" date="2019" name="Int. J. Syst. Evol. Microbiol.">
        <title>The Global Catalogue of Microorganisms (GCM) 10K type strain sequencing project: providing services to taxonomists for standard genome sequencing and annotation.</title>
        <authorList>
            <consortium name="The Broad Institute Genomics Platform"/>
            <consortium name="The Broad Institute Genome Sequencing Center for Infectious Disease"/>
            <person name="Wu L."/>
            <person name="Ma J."/>
        </authorList>
    </citation>
    <scope>NUCLEOTIDE SEQUENCE [LARGE SCALE GENOMIC DNA]</scope>
    <source>
        <strain evidence="2">CCUG 55608</strain>
    </source>
</reference>
<comment type="caution">
    <text evidence="1">The sequence shown here is derived from an EMBL/GenBank/DDBJ whole genome shotgun (WGS) entry which is preliminary data.</text>
</comment>